<protein>
    <recommendedName>
        <fullName evidence="11">ascorbate ferrireductase (transmembrane)</fullName>
        <ecNumber evidence="11">7.2.1.3</ecNumber>
    </recommendedName>
</protein>
<sequence>MPVTQNFNIEGVDRERDRDLVSPVHVTLLNVVISITNLCLGGVTLSAFFFIHIFVTSTSLKQHVYLCVIGYVIIMTQAVHSLNPHAGWARMVKYENRRMVHWTLQIVGTILVSIGSIIRMANVNTNFNSTHGILGIVAFLCTILTMIGGVVNANSSRLNINKTFLTLAHSCLGSLTLCSAFLSLCFAFNSMMYRVVLGDKSADFGIALSVVALVGTLVSPSLDFVKRIFHSR</sequence>
<keyword evidence="9" id="KW-0408">Iron</keyword>
<dbReference type="PANTHER" id="PTHR15422">
    <property type="entry name" value="OS05G0565100 PROTEIN"/>
    <property type="match status" value="1"/>
</dbReference>
<gene>
    <name evidence="14" type="ORF">PMACD_LOCUS5800</name>
</gene>
<organism evidence="14 15">
    <name type="scientific">Pieris macdunnoughi</name>
    <dbReference type="NCBI Taxonomy" id="345717"/>
    <lineage>
        <taxon>Eukaryota</taxon>
        <taxon>Metazoa</taxon>
        <taxon>Ecdysozoa</taxon>
        <taxon>Arthropoda</taxon>
        <taxon>Hexapoda</taxon>
        <taxon>Insecta</taxon>
        <taxon>Pterygota</taxon>
        <taxon>Neoptera</taxon>
        <taxon>Endopterygota</taxon>
        <taxon>Lepidoptera</taxon>
        <taxon>Glossata</taxon>
        <taxon>Ditrysia</taxon>
        <taxon>Papilionoidea</taxon>
        <taxon>Pieridae</taxon>
        <taxon>Pierinae</taxon>
        <taxon>Pieris</taxon>
    </lineage>
</organism>
<keyword evidence="8 12" id="KW-1133">Transmembrane helix</keyword>
<evidence type="ECO:0000256" key="3">
    <source>
        <dbReference type="ARBA" id="ARBA00022448"/>
    </source>
</evidence>
<evidence type="ECO:0000259" key="13">
    <source>
        <dbReference type="PROSITE" id="PS50939"/>
    </source>
</evidence>
<dbReference type="InterPro" id="IPR045150">
    <property type="entry name" value="CYB561D1/2"/>
</dbReference>
<evidence type="ECO:0000256" key="2">
    <source>
        <dbReference type="ARBA" id="ARBA00004141"/>
    </source>
</evidence>
<keyword evidence="6" id="KW-0479">Metal-binding</keyword>
<accession>A0A821R5R0</accession>
<evidence type="ECO:0000256" key="12">
    <source>
        <dbReference type="SAM" id="Phobius"/>
    </source>
</evidence>
<dbReference type="GO" id="GO:0140575">
    <property type="term" value="F:transmembrane monodehydroascorbate reductase activity"/>
    <property type="evidence" value="ECO:0007669"/>
    <property type="project" value="InterPro"/>
</dbReference>
<evidence type="ECO:0000313" key="14">
    <source>
        <dbReference type="EMBL" id="CAF4837427.1"/>
    </source>
</evidence>
<comment type="caution">
    <text evidence="14">The sequence shown here is derived from an EMBL/GenBank/DDBJ whole genome shotgun (WGS) entry which is preliminary data.</text>
</comment>
<dbReference type="Proteomes" id="UP000663880">
    <property type="component" value="Unassembled WGS sequence"/>
</dbReference>
<proteinExistence type="predicted"/>
<dbReference type="OrthoDB" id="432881at2759"/>
<feature type="transmembrane region" description="Helical" evidence="12">
    <location>
        <begin position="133"/>
        <end position="152"/>
    </location>
</feature>
<keyword evidence="3" id="KW-0813">Transport</keyword>
<feature type="transmembrane region" description="Helical" evidence="12">
    <location>
        <begin position="26"/>
        <end position="51"/>
    </location>
</feature>
<reference evidence="14" key="1">
    <citation type="submission" date="2021-02" db="EMBL/GenBank/DDBJ databases">
        <authorList>
            <person name="Steward A R."/>
        </authorList>
    </citation>
    <scope>NUCLEOTIDE SEQUENCE</scope>
</reference>
<dbReference type="GO" id="GO:0140571">
    <property type="term" value="F:transmembrane ascorbate ferrireductase activity"/>
    <property type="evidence" value="ECO:0007669"/>
    <property type="project" value="UniProtKB-EC"/>
</dbReference>
<evidence type="ECO:0000256" key="9">
    <source>
        <dbReference type="ARBA" id="ARBA00023004"/>
    </source>
</evidence>
<evidence type="ECO:0000256" key="11">
    <source>
        <dbReference type="ARBA" id="ARBA00024225"/>
    </source>
</evidence>
<evidence type="ECO:0000256" key="6">
    <source>
        <dbReference type="ARBA" id="ARBA00022723"/>
    </source>
</evidence>
<keyword evidence="10 12" id="KW-0472">Membrane</keyword>
<comment type="subcellular location">
    <subcellularLocation>
        <location evidence="2">Membrane</location>
        <topology evidence="2">Multi-pass membrane protein</topology>
    </subcellularLocation>
</comment>
<dbReference type="EC" id="7.2.1.3" evidence="11"/>
<evidence type="ECO:0000256" key="10">
    <source>
        <dbReference type="ARBA" id="ARBA00023136"/>
    </source>
</evidence>
<dbReference type="Pfam" id="PF03188">
    <property type="entry name" value="Cytochrom_B561"/>
    <property type="match status" value="1"/>
</dbReference>
<evidence type="ECO:0000256" key="5">
    <source>
        <dbReference type="ARBA" id="ARBA00022692"/>
    </source>
</evidence>
<feature type="transmembrane region" description="Helical" evidence="12">
    <location>
        <begin position="102"/>
        <end position="121"/>
    </location>
</feature>
<dbReference type="AlphaFoldDB" id="A0A821R5R0"/>
<dbReference type="SMART" id="SM00665">
    <property type="entry name" value="B561"/>
    <property type="match status" value="1"/>
</dbReference>
<comment type="cofactor">
    <cofactor evidence="1">
        <name>heme b</name>
        <dbReference type="ChEBI" id="CHEBI:60344"/>
    </cofactor>
</comment>
<name>A0A821R5R0_9NEOP</name>
<keyword evidence="7" id="KW-0249">Electron transport</keyword>
<dbReference type="GO" id="GO:0046872">
    <property type="term" value="F:metal ion binding"/>
    <property type="evidence" value="ECO:0007669"/>
    <property type="project" value="UniProtKB-KW"/>
</dbReference>
<feature type="domain" description="Cytochrome b561" evidence="13">
    <location>
        <begin position="32"/>
        <end position="227"/>
    </location>
</feature>
<evidence type="ECO:0000313" key="15">
    <source>
        <dbReference type="Proteomes" id="UP000663880"/>
    </source>
</evidence>
<feature type="transmembrane region" description="Helical" evidence="12">
    <location>
        <begin position="164"/>
        <end position="192"/>
    </location>
</feature>
<dbReference type="InterPro" id="IPR006593">
    <property type="entry name" value="Cyt_b561/ferric_Rdtase_TM"/>
</dbReference>
<keyword evidence="4" id="KW-0349">Heme</keyword>
<evidence type="ECO:0000256" key="8">
    <source>
        <dbReference type="ARBA" id="ARBA00022989"/>
    </source>
</evidence>
<feature type="transmembrane region" description="Helical" evidence="12">
    <location>
        <begin position="204"/>
        <end position="225"/>
    </location>
</feature>
<evidence type="ECO:0000256" key="1">
    <source>
        <dbReference type="ARBA" id="ARBA00001970"/>
    </source>
</evidence>
<keyword evidence="5 12" id="KW-0812">Transmembrane</keyword>
<dbReference type="GO" id="GO:0016020">
    <property type="term" value="C:membrane"/>
    <property type="evidence" value="ECO:0007669"/>
    <property type="project" value="UniProtKB-SubCell"/>
</dbReference>
<dbReference type="PROSITE" id="PS50939">
    <property type="entry name" value="CYTOCHROME_B561"/>
    <property type="match status" value="1"/>
</dbReference>
<evidence type="ECO:0000256" key="4">
    <source>
        <dbReference type="ARBA" id="ARBA00022617"/>
    </source>
</evidence>
<dbReference type="EMBL" id="CAJOBZ010000012">
    <property type="protein sequence ID" value="CAF4837427.1"/>
    <property type="molecule type" value="Genomic_DNA"/>
</dbReference>
<dbReference type="PANTHER" id="PTHR15422:SF43">
    <property type="entry name" value="ASCORBATE FERRIREDUCTASE (TRANSMEMBRANE)"/>
    <property type="match status" value="1"/>
</dbReference>
<dbReference type="Gene3D" id="1.20.120.1770">
    <property type="match status" value="1"/>
</dbReference>
<keyword evidence="15" id="KW-1185">Reference proteome</keyword>
<evidence type="ECO:0000256" key="7">
    <source>
        <dbReference type="ARBA" id="ARBA00022982"/>
    </source>
</evidence>